<evidence type="ECO:0000313" key="1">
    <source>
        <dbReference type="EMBL" id="TID23657.1"/>
    </source>
</evidence>
<keyword evidence="2" id="KW-1185">Reference proteome</keyword>
<gene>
    <name evidence="1" type="ORF">E6O75_ATG03293</name>
</gene>
<protein>
    <submittedName>
        <fullName evidence="1">Uncharacterized protein</fullName>
    </submittedName>
</protein>
<sequence>MTTAVSCKRRRERSFQTLLIDESDPDHILLLEGFLTRLYTDCSVPIPNLLVEEVNKFYADKSRTCAKAKKCNWDIESSVLPRAQMNPAMAYNWDEFGNITSSVNDAGKQYSWSPSRDLSSRWTMGDNAAHVNRGQYRTYSTWVEKNSFFPYGAVVHYQAHDRALKLAACCSLILVHRSAFITCKPVGLI</sequence>
<dbReference type="Proteomes" id="UP000298493">
    <property type="component" value="Unassembled WGS sequence"/>
</dbReference>
<comment type="caution">
    <text evidence="1">The sequence shown here is derived from an EMBL/GenBank/DDBJ whole genome shotgun (WGS) entry which is preliminary data.</text>
</comment>
<proteinExistence type="predicted"/>
<organism evidence="1 2">
    <name type="scientific">Venturia nashicola</name>
    <dbReference type="NCBI Taxonomy" id="86259"/>
    <lineage>
        <taxon>Eukaryota</taxon>
        <taxon>Fungi</taxon>
        <taxon>Dikarya</taxon>
        <taxon>Ascomycota</taxon>
        <taxon>Pezizomycotina</taxon>
        <taxon>Dothideomycetes</taxon>
        <taxon>Pleosporomycetidae</taxon>
        <taxon>Venturiales</taxon>
        <taxon>Venturiaceae</taxon>
        <taxon>Venturia</taxon>
    </lineage>
</organism>
<reference evidence="1 2" key="1">
    <citation type="submission" date="2019-04" db="EMBL/GenBank/DDBJ databases">
        <title>High contiguity whole genome sequence and gene annotation resource for two Venturia nashicola isolates.</title>
        <authorList>
            <person name="Prokchorchik M."/>
            <person name="Won K."/>
            <person name="Lee Y."/>
            <person name="Choi E.D."/>
            <person name="Segonzac C."/>
            <person name="Sohn K.H."/>
        </authorList>
    </citation>
    <scope>NUCLEOTIDE SEQUENCE [LARGE SCALE GENOMIC DNA]</scope>
    <source>
        <strain evidence="1 2">PRI2</strain>
    </source>
</reference>
<name>A0A4Z1P4C4_9PEZI</name>
<accession>A0A4Z1P4C4</accession>
<dbReference type="EMBL" id="SNSC02000006">
    <property type="protein sequence ID" value="TID23657.1"/>
    <property type="molecule type" value="Genomic_DNA"/>
</dbReference>
<dbReference type="AlphaFoldDB" id="A0A4Z1P4C4"/>
<evidence type="ECO:0000313" key="2">
    <source>
        <dbReference type="Proteomes" id="UP000298493"/>
    </source>
</evidence>